<accession>A0A3B1BLF6</accession>
<dbReference type="AlphaFoldDB" id="A0A3B1BLF6"/>
<name>A0A3B1BLF6_9ZZZZ</name>
<proteinExistence type="predicted"/>
<gene>
    <name evidence="1" type="ORF">MNBD_NITROSPINAE01-1950</name>
</gene>
<sequence>MIRIVFSLIVAVAIFAPELALAIPAFAKKYEAPCTLCHSSWPRLNDFGMKFKMNGYQPPNQEDGGETGKFSPVKNLFMDIGLANPPVSIMLEGGLTAMQSGSGPEKDERTDKYFCCVNGNSVTVDVGGSAGPNIAYWISLAWGQEEVEQANLRFVNFFGKGTMNVDVGVLKVIDYDVVGAGREWFASPLVAFYGSPYNLNAQEIGMNSHHNDTGVRFYGRPGYEKLTYELAIYTGNRITNEGEDDNKFAYTFMGRLDLGKFAVSARYWNNETGAVNHTARLSSGETLIFPGDIRNVDEQTDEFLISARYSHPRFEVDLTLDSTTYKVNDRTALDSAGVSHTLAQENLQRLGISASVIWFINSWFETGISYGSSSTDPYSRTLDGVTTKVNSMDVGMIQWRLGIQPTMNMKLGLEIQYDMSDSASRTQVDGDKFGEQHKVMFHWDLAI</sequence>
<protein>
    <submittedName>
        <fullName evidence="1">Uncharacterized protein</fullName>
    </submittedName>
</protein>
<dbReference type="SUPFAM" id="SSF56935">
    <property type="entry name" value="Porins"/>
    <property type="match status" value="1"/>
</dbReference>
<organism evidence="1">
    <name type="scientific">hydrothermal vent metagenome</name>
    <dbReference type="NCBI Taxonomy" id="652676"/>
    <lineage>
        <taxon>unclassified sequences</taxon>
        <taxon>metagenomes</taxon>
        <taxon>ecological metagenomes</taxon>
    </lineage>
</organism>
<reference evidence="1" key="1">
    <citation type="submission" date="2018-06" db="EMBL/GenBank/DDBJ databases">
        <authorList>
            <person name="Zhirakovskaya E."/>
        </authorList>
    </citation>
    <scope>NUCLEOTIDE SEQUENCE</scope>
</reference>
<evidence type="ECO:0000313" key="1">
    <source>
        <dbReference type="EMBL" id="VAX15371.1"/>
    </source>
</evidence>
<dbReference type="EMBL" id="UOGC01000007">
    <property type="protein sequence ID" value="VAX15371.1"/>
    <property type="molecule type" value="Genomic_DNA"/>
</dbReference>